<feature type="domain" description="Aminoglycoside phosphotransferase" evidence="1">
    <location>
        <begin position="107"/>
        <end position="290"/>
    </location>
</feature>
<evidence type="ECO:0000313" key="2">
    <source>
        <dbReference type="EMBL" id="TMI87303.1"/>
    </source>
</evidence>
<sequence length="371" mass="41129">MDSLPFTSILRPNLDGAGRPYVLHPSRHGSGWLLPADPALRRLGLSAFGQRGVKGSLGRSLPAAWLGGRRLWCDVGPLEGVLARALGEPDIRLAFCIGTSGAYRKLTAEVITSGGRVPAYAKIAVQPRAQASLGREHENLLRLSTVDALLGRVPGVLAWFGWRGAQVLVITAGSGRMGPSRFGEPHAEFLRRLHDASVEKRPFLAGAMWARMAAAVRRLTPRMSVEWALRCRNALNLLAERLGPGVLPLSVAHRDFTPWNTRMGPRGLYVFDWEAAVEGTTPLYDAFHFQAMQAALAGRPYHPSLGRHHGLAAFWPEWRARLAPLYLAYLLDMGLFYTEARLETPESGDDREQRWFAHHIDIYMEGRYEMA</sequence>
<organism evidence="2 3">
    <name type="scientific">Candidatus Segetimicrobium genomatis</name>
    <dbReference type="NCBI Taxonomy" id="2569760"/>
    <lineage>
        <taxon>Bacteria</taxon>
        <taxon>Bacillati</taxon>
        <taxon>Candidatus Sysuimicrobiota</taxon>
        <taxon>Candidatus Sysuimicrobiia</taxon>
        <taxon>Candidatus Sysuimicrobiales</taxon>
        <taxon>Candidatus Segetimicrobiaceae</taxon>
        <taxon>Candidatus Segetimicrobium</taxon>
    </lineage>
</organism>
<reference evidence="2 3" key="1">
    <citation type="journal article" date="2019" name="Nat. Microbiol.">
        <title>Mediterranean grassland soil C-N compound turnover is dependent on rainfall and depth, and is mediated by genomically divergent microorganisms.</title>
        <authorList>
            <person name="Diamond S."/>
            <person name="Andeer P.F."/>
            <person name="Li Z."/>
            <person name="Crits-Christoph A."/>
            <person name="Burstein D."/>
            <person name="Anantharaman K."/>
            <person name="Lane K.R."/>
            <person name="Thomas B.C."/>
            <person name="Pan C."/>
            <person name="Northen T.R."/>
            <person name="Banfield J.F."/>
        </authorList>
    </citation>
    <scope>NUCLEOTIDE SEQUENCE [LARGE SCALE GENOMIC DNA]</scope>
    <source>
        <strain evidence="2">NP_3</strain>
    </source>
</reference>
<proteinExistence type="predicted"/>
<dbReference type="InterPro" id="IPR011009">
    <property type="entry name" value="Kinase-like_dom_sf"/>
</dbReference>
<dbReference type="EMBL" id="VBAK01000162">
    <property type="protein sequence ID" value="TMI87303.1"/>
    <property type="molecule type" value="Genomic_DNA"/>
</dbReference>
<dbReference type="Pfam" id="PF01636">
    <property type="entry name" value="APH"/>
    <property type="match status" value="1"/>
</dbReference>
<protein>
    <recommendedName>
        <fullName evidence="1">Aminoglycoside phosphotransferase domain-containing protein</fullName>
    </recommendedName>
</protein>
<gene>
    <name evidence="2" type="ORF">E6H00_15960</name>
</gene>
<evidence type="ECO:0000259" key="1">
    <source>
        <dbReference type="Pfam" id="PF01636"/>
    </source>
</evidence>
<evidence type="ECO:0000313" key="3">
    <source>
        <dbReference type="Proteomes" id="UP000318509"/>
    </source>
</evidence>
<dbReference type="SUPFAM" id="SSF56112">
    <property type="entry name" value="Protein kinase-like (PK-like)"/>
    <property type="match status" value="1"/>
</dbReference>
<name>A0A537JUV3_9BACT</name>
<dbReference type="AlphaFoldDB" id="A0A537JUV3"/>
<dbReference type="InterPro" id="IPR002575">
    <property type="entry name" value="Aminoglycoside_PTrfase"/>
</dbReference>
<comment type="caution">
    <text evidence="2">The sequence shown here is derived from an EMBL/GenBank/DDBJ whole genome shotgun (WGS) entry which is preliminary data.</text>
</comment>
<accession>A0A537JUV3</accession>
<dbReference type="Proteomes" id="UP000318509">
    <property type="component" value="Unassembled WGS sequence"/>
</dbReference>